<keyword evidence="3" id="KW-1185">Reference proteome</keyword>
<organism evidence="2 3">
    <name type="scientific">Kocuria soli</name>
    <dbReference type="NCBI Taxonomy" id="2485125"/>
    <lineage>
        <taxon>Bacteria</taxon>
        <taxon>Bacillati</taxon>
        <taxon>Actinomycetota</taxon>
        <taxon>Actinomycetes</taxon>
        <taxon>Micrococcales</taxon>
        <taxon>Micrococcaceae</taxon>
        <taxon>Kocuria</taxon>
    </lineage>
</organism>
<proteinExistence type="predicted"/>
<gene>
    <name evidence="2" type="ORF">EDL96_08905</name>
</gene>
<reference evidence="2 3" key="1">
    <citation type="submission" date="2018-10" db="EMBL/GenBank/DDBJ databases">
        <title>Kocuria sp. M5W7-7, whole genome shotgun sequence.</title>
        <authorList>
            <person name="Tuo L."/>
        </authorList>
    </citation>
    <scope>NUCLEOTIDE SEQUENCE [LARGE SCALE GENOMIC DNA]</scope>
    <source>
        <strain evidence="2 3">M5W7-7</strain>
    </source>
</reference>
<accession>A0A3N3ZT24</accession>
<dbReference type="Proteomes" id="UP000270616">
    <property type="component" value="Unassembled WGS sequence"/>
</dbReference>
<comment type="caution">
    <text evidence="2">The sequence shown here is derived from an EMBL/GenBank/DDBJ whole genome shotgun (WGS) entry which is preliminary data.</text>
</comment>
<dbReference type="Pfam" id="PF10936">
    <property type="entry name" value="DUF2617"/>
    <property type="match status" value="1"/>
</dbReference>
<feature type="region of interest" description="Disordered" evidence="1">
    <location>
        <begin position="17"/>
        <end position="56"/>
    </location>
</feature>
<name>A0A3N3ZT24_9MICC</name>
<evidence type="ECO:0000313" key="2">
    <source>
        <dbReference type="EMBL" id="ROZ62878.1"/>
    </source>
</evidence>
<feature type="compositionally biased region" description="Polar residues" evidence="1">
    <location>
        <begin position="17"/>
        <end position="26"/>
    </location>
</feature>
<dbReference type="InterPro" id="IPR024486">
    <property type="entry name" value="DUF2617"/>
</dbReference>
<protein>
    <submittedName>
        <fullName evidence="2">DUF2617 family protein</fullName>
    </submittedName>
</protein>
<sequence>MPQRSCRRRATHVICSRNTRWLTSSPPSRPVRSDAGRGEALNGQPRGHHPHAQNTLHLDRDFPAPAAAPQPPDVHEALSFERNGDLLPAVEATTVQVPGHPDVTVELRVLDGGHQVVLTVRDQTWVETLLDHDANAPCLPISQRHDDPVSGDLVYEARCTVTGHSPRGLRRQRKRAQETCASATGSIIVGAGTEKAVGLCVFGFNDDDELLWRSWRVLPGQNRLAHTVTTVWLSAFSSALRRAG</sequence>
<dbReference type="EMBL" id="RKMF01000010">
    <property type="protein sequence ID" value="ROZ62878.1"/>
    <property type="molecule type" value="Genomic_DNA"/>
</dbReference>
<dbReference type="AlphaFoldDB" id="A0A3N3ZT24"/>
<evidence type="ECO:0000256" key="1">
    <source>
        <dbReference type="SAM" id="MobiDB-lite"/>
    </source>
</evidence>
<evidence type="ECO:0000313" key="3">
    <source>
        <dbReference type="Proteomes" id="UP000270616"/>
    </source>
</evidence>